<keyword evidence="3" id="KW-0408">Iron</keyword>
<dbReference type="InterPro" id="IPR036249">
    <property type="entry name" value="Thioredoxin-like_sf"/>
</dbReference>
<dbReference type="CDD" id="cd16116">
    <property type="entry name" value="Ubl_Smt3_like"/>
    <property type="match status" value="1"/>
</dbReference>
<keyword evidence="2" id="KW-0479">Metal-binding</keyword>
<dbReference type="SUPFAM" id="SSF54695">
    <property type="entry name" value="POZ domain"/>
    <property type="match status" value="1"/>
</dbReference>
<dbReference type="PROSITE" id="PS50053">
    <property type="entry name" value="UBIQUITIN_2"/>
    <property type="match status" value="1"/>
</dbReference>
<proteinExistence type="predicted"/>
<reference evidence="9 10" key="1">
    <citation type="submission" date="2016-02" db="EMBL/GenBank/DDBJ databases">
        <title>Genome analysis of coral dinoflagellate symbionts highlights evolutionary adaptations to a symbiotic lifestyle.</title>
        <authorList>
            <person name="Aranda M."/>
            <person name="Li Y."/>
            <person name="Liew Y.J."/>
            <person name="Baumgarten S."/>
            <person name="Simakov O."/>
            <person name="Wilson M."/>
            <person name="Piel J."/>
            <person name="Ashoor H."/>
            <person name="Bougouffa S."/>
            <person name="Bajic V.B."/>
            <person name="Ryu T."/>
            <person name="Ravasi T."/>
            <person name="Bayer T."/>
            <person name="Micklem G."/>
            <person name="Kim H."/>
            <person name="Bhak J."/>
            <person name="Lajeunesse T.C."/>
            <person name="Voolstra C.R."/>
        </authorList>
    </citation>
    <scope>NUCLEOTIDE SEQUENCE [LARGE SCALE GENOMIC DNA]</scope>
    <source>
        <strain evidence="9 10">CCMP2467</strain>
    </source>
</reference>
<dbReference type="PANTHER" id="PTHR10293:SF16">
    <property type="entry name" value="GLUTAREDOXIN-RELATED PROTEIN 5, MITOCHONDRIAL"/>
    <property type="match status" value="1"/>
</dbReference>
<evidence type="ECO:0000256" key="4">
    <source>
        <dbReference type="ARBA" id="ARBA00023014"/>
    </source>
</evidence>
<dbReference type="Gene3D" id="3.30.710.10">
    <property type="entry name" value="Potassium Channel Kv1.1, Chain A"/>
    <property type="match status" value="1"/>
</dbReference>
<dbReference type="InterPro" id="IPR000210">
    <property type="entry name" value="BTB/POZ_dom"/>
</dbReference>
<keyword evidence="10" id="KW-1185">Reference proteome</keyword>
<sequence length="569" mass="63384">MSRGEANSYLTAGQDGNVYFSSKTCVYRWNTEDRTVECIAGHPKMAGRRDGFASDARFTHLKRPVLTKRFAYVRENDNRFCRINLETFEVSTLHLRLPGIQTDGIETYGVTPDGRMMFLIYTVPFRIFTAETTDALESTFCSDMRRVDWTASSGARVDVEFVAGRDRRVFRADGRILEARSAYFRSMLVGGMREAMTGAPIELGEDVNGDSKRKGDVDSSNRPWQRHEPSPPVGVEAGQAAERLRGAFSLPRTAAPAVLCRHFSGHPDFAPQSNIAGAEDNKVQDMLKQLVSENKVVLFMKGNPDMPQCGFSRAVAQALADEGFSDYAYVDVLKYPEVREGVKKFSDWPTIPQLYVDAEFIGGCDIVMQMHKEGELSKVLPKAILADAFRAGDECEALSFEALEALLHFLHTDQFEPVLPPEKVTGMADEEILKLAKFTIDDITRPTTARSAQYARGALVVDEVDNMAEGGDAPQHIQLKVKDQQGSEVQFKIKKTTPLRKLMDAYCSRLGLQASQVRFMVDGERIAADDTAEKLGLEAKRIRGRGHGADWRTLKGLKGRCYRCDGLAE</sequence>
<evidence type="ECO:0000256" key="1">
    <source>
        <dbReference type="ARBA" id="ARBA00022714"/>
    </source>
</evidence>
<dbReference type="Pfam" id="PF11976">
    <property type="entry name" value="Rad60-SLD"/>
    <property type="match status" value="1"/>
</dbReference>
<dbReference type="PANTHER" id="PTHR10293">
    <property type="entry name" value="GLUTAREDOXIN FAMILY MEMBER"/>
    <property type="match status" value="1"/>
</dbReference>
<dbReference type="InterPro" id="IPR022617">
    <property type="entry name" value="Rad60/SUMO-like_dom"/>
</dbReference>
<keyword evidence="4" id="KW-0411">Iron-sulfur</keyword>
<feature type="region of interest" description="Disordered" evidence="6">
    <location>
        <begin position="200"/>
        <end position="235"/>
    </location>
</feature>
<evidence type="ECO:0000256" key="6">
    <source>
        <dbReference type="SAM" id="MobiDB-lite"/>
    </source>
</evidence>
<dbReference type="Gene3D" id="3.40.30.10">
    <property type="entry name" value="Glutaredoxin"/>
    <property type="match status" value="1"/>
</dbReference>
<dbReference type="SUPFAM" id="SSF54236">
    <property type="entry name" value="Ubiquitin-like"/>
    <property type="match status" value="1"/>
</dbReference>
<dbReference type="InterPro" id="IPR002109">
    <property type="entry name" value="Glutaredoxin"/>
</dbReference>
<feature type="domain" description="Ubiquitin-like" evidence="7">
    <location>
        <begin position="475"/>
        <end position="538"/>
    </location>
</feature>
<dbReference type="EMBL" id="LSRX01000521">
    <property type="protein sequence ID" value="OLP94943.1"/>
    <property type="molecule type" value="Genomic_DNA"/>
</dbReference>
<evidence type="ECO:0000313" key="10">
    <source>
        <dbReference type="Proteomes" id="UP000186817"/>
    </source>
</evidence>
<keyword evidence="5" id="KW-0676">Redox-active center</keyword>
<protein>
    <submittedName>
        <fullName evidence="9">Glutaredoxin-related protein 5, mitochondrial</fullName>
    </submittedName>
</protein>
<dbReference type="Proteomes" id="UP000186817">
    <property type="component" value="Unassembled WGS sequence"/>
</dbReference>
<dbReference type="InterPro" id="IPR011333">
    <property type="entry name" value="SKP1/BTB/POZ_sf"/>
</dbReference>
<evidence type="ECO:0000313" key="9">
    <source>
        <dbReference type="EMBL" id="OLP94943.1"/>
    </source>
</evidence>
<evidence type="ECO:0000256" key="2">
    <source>
        <dbReference type="ARBA" id="ARBA00022723"/>
    </source>
</evidence>
<dbReference type="SMART" id="SM00213">
    <property type="entry name" value="UBQ"/>
    <property type="match status" value="1"/>
</dbReference>
<dbReference type="Pfam" id="PF00462">
    <property type="entry name" value="Glutaredoxin"/>
    <property type="match status" value="1"/>
</dbReference>
<evidence type="ECO:0000256" key="3">
    <source>
        <dbReference type="ARBA" id="ARBA00023004"/>
    </source>
</evidence>
<evidence type="ECO:0000256" key="5">
    <source>
        <dbReference type="ARBA" id="ARBA00023284"/>
    </source>
</evidence>
<dbReference type="GO" id="GO:0051537">
    <property type="term" value="F:2 iron, 2 sulfur cluster binding"/>
    <property type="evidence" value="ECO:0007669"/>
    <property type="project" value="UniProtKB-KW"/>
</dbReference>
<dbReference type="OrthoDB" id="415696at2759"/>
<evidence type="ECO:0000259" key="8">
    <source>
        <dbReference type="PROSITE" id="PS50097"/>
    </source>
</evidence>
<name>A0A1Q9DIE8_SYMMI</name>
<dbReference type="GO" id="GO:0046872">
    <property type="term" value="F:metal ion binding"/>
    <property type="evidence" value="ECO:0007669"/>
    <property type="project" value="UniProtKB-KW"/>
</dbReference>
<accession>A0A1Q9DIE8</accession>
<feature type="compositionally biased region" description="Basic and acidic residues" evidence="6">
    <location>
        <begin position="209"/>
        <end position="229"/>
    </location>
</feature>
<comment type="caution">
    <text evidence="9">The sequence shown here is derived from an EMBL/GenBank/DDBJ whole genome shotgun (WGS) entry which is preliminary data.</text>
</comment>
<dbReference type="PROSITE" id="PS51354">
    <property type="entry name" value="GLUTAREDOXIN_2"/>
    <property type="match status" value="1"/>
</dbReference>
<dbReference type="NCBIfam" id="TIGR00365">
    <property type="entry name" value="Grx4 family monothiol glutaredoxin"/>
    <property type="match status" value="1"/>
</dbReference>
<dbReference type="AlphaFoldDB" id="A0A1Q9DIE8"/>
<organism evidence="9 10">
    <name type="scientific">Symbiodinium microadriaticum</name>
    <name type="common">Dinoflagellate</name>
    <name type="synonym">Zooxanthella microadriatica</name>
    <dbReference type="NCBI Taxonomy" id="2951"/>
    <lineage>
        <taxon>Eukaryota</taxon>
        <taxon>Sar</taxon>
        <taxon>Alveolata</taxon>
        <taxon>Dinophyceae</taxon>
        <taxon>Suessiales</taxon>
        <taxon>Symbiodiniaceae</taxon>
        <taxon>Symbiodinium</taxon>
    </lineage>
</organism>
<dbReference type="PROSITE" id="PS50097">
    <property type="entry name" value="BTB"/>
    <property type="match status" value="1"/>
</dbReference>
<dbReference type="GO" id="GO:0005739">
    <property type="term" value="C:mitochondrion"/>
    <property type="evidence" value="ECO:0007669"/>
    <property type="project" value="UniProtKB-ARBA"/>
</dbReference>
<dbReference type="FunFam" id="3.40.30.10:FF:000005">
    <property type="entry name" value="Glutaredoxin 5"/>
    <property type="match status" value="1"/>
</dbReference>
<dbReference type="InterPro" id="IPR029071">
    <property type="entry name" value="Ubiquitin-like_domsf"/>
</dbReference>
<keyword evidence="1" id="KW-0001">2Fe-2S</keyword>
<dbReference type="InterPro" id="IPR033658">
    <property type="entry name" value="GRX_PICOT-like"/>
</dbReference>
<dbReference type="InterPro" id="IPR000626">
    <property type="entry name" value="Ubiquitin-like_dom"/>
</dbReference>
<dbReference type="Gene3D" id="3.10.20.90">
    <property type="entry name" value="Phosphatidylinositol 3-kinase Catalytic Subunit, Chain A, domain 1"/>
    <property type="match status" value="1"/>
</dbReference>
<gene>
    <name evidence="9" type="primary">GLRX5</name>
    <name evidence="9" type="ORF">AK812_SmicGene22980</name>
</gene>
<feature type="domain" description="BTB" evidence="8">
    <location>
        <begin position="157"/>
        <end position="208"/>
    </location>
</feature>
<dbReference type="InterPro" id="IPR004480">
    <property type="entry name" value="Monothiol_GRX-rel"/>
</dbReference>
<evidence type="ECO:0000259" key="7">
    <source>
        <dbReference type="PROSITE" id="PS50053"/>
    </source>
</evidence>
<dbReference type="CDD" id="cd03028">
    <property type="entry name" value="GRX_PICOT_like"/>
    <property type="match status" value="1"/>
</dbReference>
<dbReference type="SUPFAM" id="SSF52833">
    <property type="entry name" value="Thioredoxin-like"/>
    <property type="match status" value="1"/>
</dbReference>